<dbReference type="PANTHER" id="PTHR47637:SF1">
    <property type="entry name" value="CHAPERONE SURA"/>
    <property type="match status" value="1"/>
</dbReference>
<evidence type="ECO:0000256" key="1">
    <source>
        <dbReference type="ARBA" id="ARBA00022729"/>
    </source>
</evidence>
<feature type="signal peptide" evidence="3">
    <location>
        <begin position="1"/>
        <end position="20"/>
    </location>
</feature>
<gene>
    <name evidence="5" type="ORF">IAD18_00920</name>
</gene>
<dbReference type="GO" id="GO:0003755">
    <property type="term" value="F:peptidyl-prolyl cis-trans isomerase activity"/>
    <property type="evidence" value="ECO:0007669"/>
    <property type="project" value="UniProtKB-KW"/>
</dbReference>
<dbReference type="InterPro" id="IPR027304">
    <property type="entry name" value="Trigger_fact/SurA_dom_sf"/>
</dbReference>
<evidence type="ECO:0000256" key="2">
    <source>
        <dbReference type="PROSITE-ProRule" id="PRU00278"/>
    </source>
</evidence>
<feature type="chain" id="PRO_5038495781" evidence="3">
    <location>
        <begin position="21"/>
        <end position="449"/>
    </location>
</feature>
<evidence type="ECO:0000313" key="5">
    <source>
        <dbReference type="EMBL" id="HIU38209.1"/>
    </source>
</evidence>
<evidence type="ECO:0000313" key="6">
    <source>
        <dbReference type="Proteomes" id="UP000824076"/>
    </source>
</evidence>
<dbReference type="Gene3D" id="3.10.50.40">
    <property type="match status" value="2"/>
</dbReference>
<keyword evidence="2 5" id="KW-0413">Isomerase</keyword>
<accession>A0A9D1ILH7</accession>
<evidence type="ECO:0000256" key="3">
    <source>
        <dbReference type="SAM" id="SignalP"/>
    </source>
</evidence>
<dbReference type="SUPFAM" id="SSF109998">
    <property type="entry name" value="Triger factor/SurA peptide-binding domain-like"/>
    <property type="match status" value="1"/>
</dbReference>
<dbReference type="AlphaFoldDB" id="A0A9D1ILH7"/>
<dbReference type="EMBL" id="DVMS01000025">
    <property type="protein sequence ID" value="HIU38209.1"/>
    <property type="molecule type" value="Genomic_DNA"/>
</dbReference>
<dbReference type="InterPro" id="IPR050280">
    <property type="entry name" value="OMP_Chaperone_SurA"/>
</dbReference>
<protein>
    <submittedName>
        <fullName evidence="5">Peptidylprolyl isomerase</fullName>
    </submittedName>
</protein>
<reference evidence="5" key="2">
    <citation type="journal article" date="2021" name="PeerJ">
        <title>Extensive microbial diversity within the chicken gut microbiome revealed by metagenomics and culture.</title>
        <authorList>
            <person name="Gilroy R."/>
            <person name="Ravi A."/>
            <person name="Getino M."/>
            <person name="Pursley I."/>
            <person name="Horton D.L."/>
            <person name="Alikhan N.F."/>
            <person name="Baker D."/>
            <person name="Gharbi K."/>
            <person name="Hall N."/>
            <person name="Watson M."/>
            <person name="Adriaenssens E.M."/>
            <person name="Foster-Nyarko E."/>
            <person name="Jarju S."/>
            <person name="Secka A."/>
            <person name="Antonio M."/>
            <person name="Oren A."/>
            <person name="Chaudhuri R.R."/>
            <person name="La Ragione R."/>
            <person name="Hildebrand F."/>
            <person name="Pallen M.J."/>
        </authorList>
    </citation>
    <scope>NUCLEOTIDE SEQUENCE</scope>
    <source>
        <strain evidence="5">17073</strain>
    </source>
</reference>
<dbReference type="SUPFAM" id="SSF54534">
    <property type="entry name" value="FKBP-like"/>
    <property type="match status" value="2"/>
</dbReference>
<dbReference type="Pfam" id="PF00639">
    <property type="entry name" value="Rotamase"/>
    <property type="match status" value="2"/>
</dbReference>
<dbReference type="InterPro" id="IPR023058">
    <property type="entry name" value="PPIase_PpiC_CS"/>
</dbReference>
<sequence length="449" mass="51869">MKLKILTASILACATYYTVAQNNIAEEVVWVVGDEPIYKSQVEDQYAQMQYERTPINGDPYCVIPEQLAIDKLFLHQAEIDTIVVDDGTVMKEVNARINYFIETLGDKNKVEEYFRKSIPEMKETFQEIMKNQYTIQQVRENLTKDVKATPADVRKYFENLDQDSIPYIPMQVEVQIISIKPIIPQAEIDEVKSRLRDYAQRVNDGESEFSTLAILYSEDASSVRGGEIGFRGRTELMPEYASVAFNLTDPKKASKVVETDAGFHIIQLIEKRGDKINTRHILLRPKVSDKELTDGLTRLDSLRSDILKKEVTFEQAAQYISQDKDTRNNQGIMYNQLSGSTKFEMSQLPQEVAKQVDKLQIGEISEPFIMIDAHTNREVVAIVKLKNRIEGHRATLRDDYETLKTNYEAYAKNKIISEWIENKINSTYIYIEEGWRDCKFQHDGWLKR</sequence>
<dbReference type="InterPro" id="IPR000297">
    <property type="entry name" value="PPIase_PpiC"/>
</dbReference>
<name>A0A9D1ILH7_9BACT</name>
<dbReference type="InterPro" id="IPR046357">
    <property type="entry name" value="PPIase_dom_sf"/>
</dbReference>
<proteinExistence type="predicted"/>
<keyword evidence="2" id="KW-0697">Rotamase</keyword>
<dbReference type="PROSITE" id="PS01096">
    <property type="entry name" value="PPIC_PPIASE_1"/>
    <property type="match status" value="1"/>
</dbReference>
<feature type="domain" description="PpiC" evidence="4">
    <location>
        <begin position="274"/>
        <end position="369"/>
    </location>
</feature>
<comment type="caution">
    <text evidence="5">The sequence shown here is derived from an EMBL/GenBank/DDBJ whole genome shotgun (WGS) entry which is preliminary data.</text>
</comment>
<dbReference type="Proteomes" id="UP000824076">
    <property type="component" value="Unassembled WGS sequence"/>
</dbReference>
<feature type="domain" description="PpiC" evidence="4">
    <location>
        <begin position="170"/>
        <end position="271"/>
    </location>
</feature>
<reference evidence="5" key="1">
    <citation type="submission" date="2020-10" db="EMBL/GenBank/DDBJ databases">
        <authorList>
            <person name="Gilroy R."/>
        </authorList>
    </citation>
    <scope>NUCLEOTIDE SEQUENCE</scope>
    <source>
        <strain evidence="5">17073</strain>
    </source>
</reference>
<organism evidence="5 6">
    <name type="scientific">Candidatus Limisoma intestinavium</name>
    <dbReference type="NCBI Taxonomy" id="2840856"/>
    <lineage>
        <taxon>Bacteria</taxon>
        <taxon>Pseudomonadati</taxon>
        <taxon>Bacteroidota</taxon>
        <taxon>Bacteroidia</taxon>
        <taxon>Bacteroidales</taxon>
        <taxon>Candidatus Limisoma</taxon>
    </lineage>
</organism>
<dbReference type="PANTHER" id="PTHR47637">
    <property type="entry name" value="CHAPERONE SURA"/>
    <property type="match status" value="1"/>
</dbReference>
<evidence type="ECO:0000259" key="4">
    <source>
        <dbReference type="PROSITE" id="PS50198"/>
    </source>
</evidence>
<dbReference type="PROSITE" id="PS50198">
    <property type="entry name" value="PPIC_PPIASE_2"/>
    <property type="match status" value="2"/>
</dbReference>
<keyword evidence="1 3" id="KW-0732">Signal</keyword>